<organism evidence="2 3">
    <name type="scientific">Romanomermis culicivorax</name>
    <name type="common">Nematode worm</name>
    <dbReference type="NCBI Taxonomy" id="13658"/>
    <lineage>
        <taxon>Eukaryota</taxon>
        <taxon>Metazoa</taxon>
        <taxon>Ecdysozoa</taxon>
        <taxon>Nematoda</taxon>
        <taxon>Enoplea</taxon>
        <taxon>Dorylaimia</taxon>
        <taxon>Mermithida</taxon>
        <taxon>Mermithoidea</taxon>
        <taxon>Mermithidae</taxon>
        <taxon>Romanomermis</taxon>
    </lineage>
</organism>
<evidence type="ECO:0000313" key="3">
    <source>
        <dbReference type="WBParaSite" id="nRc.2.0.1.t45654-RA"/>
    </source>
</evidence>
<reference evidence="3" key="1">
    <citation type="submission" date="2022-11" db="UniProtKB">
        <authorList>
            <consortium name="WormBaseParasite"/>
        </authorList>
    </citation>
    <scope>IDENTIFICATION</scope>
</reference>
<dbReference type="Proteomes" id="UP000887565">
    <property type="component" value="Unplaced"/>
</dbReference>
<feature type="transmembrane region" description="Helical" evidence="1">
    <location>
        <begin position="12"/>
        <end position="35"/>
    </location>
</feature>
<keyword evidence="2" id="KW-1185">Reference proteome</keyword>
<keyword evidence="1" id="KW-0812">Transmembrane</keyword>
<accession>A0A915L3K2</accession>
<dbReference type="WBParaSite" id="nRc.2.0.1.t45654-RA">
    <property type="protein sequence ID" value="nRc.2.0.1.t45654-RA"/>
    <property type="gene ID" value="nRc.2.0.1.g45654"/>
</dbReference>
<keyword evidence="1" id="KW-0472">Membrane</keyword>
<keyword evidence="1" id="KW-1133">Transmembrane helix</keyword>
<sequence length="83" mass="9329">MIRDDQRHLQFTCILESLLLFLLFDAITCCCWRLVDKTDGGRDGLPPAPLKLPPTPPHSDWLALNWVLRTAPNNDLLVTSSDG</sequence>
<evidence type="ECO:0000313" key="2">
    <source>
        <dbReference type="Proteomes" id="UP000887565"/>
    </source>
</evidence>
<dbReference type="AlphaFoldDB" id="A0A915L3K2"/>
<evidence type="ECO:0000256" key="1">
    <source>
        <dbReference type="SAM" id="Phobius"/>
    </source>
</evidence>
<proteinExistence type="predicted"/>
<protein>
    <submittedName>
        <fullName evidence="3">Uncharacterized protein</fullName>
    </submittedName>
</protein>
<name>A0A915L3K2_ROMCU</name>